<protein>
    <recommendedName>
        <fullName evidence="3">HTH myb-type domain-containing protein</fullName>
    </recommendedName>
</protein>
<evidence type="ECO:0000256" key="2">
    <source>
        <dbReference type="SAM" id="MobiDB-lite"/>
    </source>
</evidence>
<evidence type="ECO:0000313" key="5">
    <source>
        <dbReference type="Proteomes" id="UP000479710"/>
    </source>
</evidence>
<dbReference type="EMBL" id="SPHZ02000007">
    <property type="protein sequence ID" value="KAF0909411.1"/>
    <property type="molecule type" value="Genomic_DNA"/>
</dbReference>
<comment type="caution">
    <text evidence="4">The sequence shown here is derived from an EMBL/GenBank/DDBJ whole genome shotgun (WGS) entry which is preliminary data.</text>
</comment>
<evidence type="ECO:0000313" key="4">
    <source>
        <dbReference type="EMBL" id="KAF0909411.1"/>
    </source>
</evidence>
<feature type="domain" description="HTH myb-type" evidence="3">
    <location>
        <begin position="1"/>
        <end position="20"/>
    </location>
</feature>
<keyword evidence="1" id="KW-0238">DNA-binding</keyword>
<keyword evidence="5" id="KW-1185">Reference proteome</keyword>
<dbReference type="Proteomes" id="UP000479710">
    <property type="component" value="Unassembled WGS sequence"/>
</dbReference>
<dbReference type="GO" id="GO:0003677">
    <property type="term" value="F:DNA binding"/>
    <property type="evidence" value="ECO:0007669"/>
    <property type="project" value="UniProtKB-KW"/>
</dbReference>
<dbReference type="InterPro" id="IPR017930">
    <property type="entry name" value="Myb_dom"/>
</dbReference>
<sequence>LKRTADSCRLRWLKYLRPGLYASSPPLAAVVSGLAADPPSPTPAPRVATRRLRPCCHSAQGILCPRWLCHSAQASGRAHLDAVSPTEEQHRPGIKRANFTELAIEKEKKGNGKGAEPTNPIQNRPKPLQHTQNLTLKGLLTYQGTPLV</sequence>
<dbReference type="PROSITE" id="PS51294">
    <property type="entry name" value="HTH_MYB"/>
    <property type="match status" value="1"/>
</dbReference>
<feature type="region of interest" description="Disordered" evidence="2">
    <location>
        <begin position="80"/>
        <end position="135"/>
    </location>
</feature>
<evidence type="ECO:0000259" key="3">
    <source>
        <dbReference type="PROSITE" id="PS51294"/>
    </source>
</evidence>
<accession>A0A6G1DAE5</accession>
<name>A0A6G1DAE5_9ORYZ</name>
<organism evidence="4 5">
    <name type="scientific">Oryza meyeriana var. granulata</name>
    <dbReference type="NCBI Taxonomy" id="110450"/>
    <lineage>
        <taxon>Eukaryota</taxon>
        <taxon>Viridiplantae</taxon>
        <taxon>Streptophyta</taxon>
        <taxon>Embryophyta</taxon>
        <taxon>Tracheophyta</taxon>
        <taxon>Spermatophyta</taxon>
        <taxon>Magnoliopsida</taxon>
        <taxon>Liliopsida</taxon>
        <taxon>Poales</taxon>
        <taxon>Poaceae</taxon>
        <taxon>BOP clade</taxon>
        <taxon>Oryzoideae</taxon>
        <taxon>Oryzeae</taxon>
        <taxon>Oryzinae</taxon>
        <taxon>Oryza</taxon>
        <taxon>Oryza meyeriana</taxon>
    </lineage>
</organism>
<evidence type="ECO:0000256" key="1">
    <source>
        <dbReference type="ARBA" id="ARBA00023125"/>
    </source>
</evidence>
<feature type="non-terminal residue" evidence="4">
    <location>
        <position position="1"/>
    </location>
</feature>
<reference evidence="4 5" key="1">
    <citation type="submission" date="2019-11" db="EMBL/GenBank/DDBJ databases">
        <title>Whole genome sequence of Oryza granulata.</title>
        <authorList>
            <person name="Li W."/>
        </authorList>
    </citation>
    <scope>NUCLEOTIDE SEQUENCE [LARGE SCALE GENOMIC DNA]</scope>
    <source>
        <strain evidence="5">cv. Menghai</strain>
        <tissue evidence="4">Leaf</tissue>
    </source>
</reference>
<proteinExistence type="predicted"/>
<gene>
    <name evidence="4" type="ORF">E2562_036058</name>
</gene>
<dbReference type="AlphaFoldDB" id="A0A6G1DAE5"/>